<dbReference type="AlphaFoldDB" id="A0A179B3I8"/>
<evidence type="ECO:0000256" key="1">
    <source>
        <dbReference type="SAM" id="MobiDB-lite"/>
    </source>
</evidence>
<gene>
    <name evidence="3" type="ORF">A4H34_03600</name>
</gene>
<keyword evidence="2" id="KW-0732">Signal</keyword>
<reference evidence="3 4" key="1">
    <citation type="submission" date="2016-04" db="EMBL/GenBank/DDBJ databases">
        <title>Peptidophaga gingivicola gen. nov., sp. nov., isolated from human subgingival plaque.</title>
        <authorList>
            <person name="Beall C.J."/>
            <person name="Mokrzan E.M."/>
            <person name="Griffen A.L."/>
            <person name="Leys E.J."/>
        </authorList>
    </citation>
    <scope>NUCLEOTIDE SEQUENCE [LARGE SCALE GENOMIC DNA]</scope>
    <source>
        <strain evidence="3 4">BA112</strain>
    </source>
</reference>
<dbReference type="EMBL" id="LVZK01000001">
    <property type="protein sequence ID" value="OAP86266.1"/>
    <property type="molecule type" value="Genomic_DNA"/>
</dbReference>
<keyword evidence="4" id="KW-1185">Reference proteome</keyword>
<dbReference type="Gene3D" id="2.60.120.200">
    <property type="match status" value="1"/>
</dbReference>
<feature type="chain" id="PRO_5008098943" description="GH16 domain-containing protein" evidence="2">
    <location>
        <begin position="27"/>
        <end position="296"/>
    </location>
</feature>
<evidence type="ECO:0000313" key="3">
    <source>
        <dbReference type="EMBL" id="OAP86266.1"/>
    </source>
</evidence>
<comment type="caution">
    <text evidence="3">The sequence shown here is derived from an EMBL/GenBank/DDBJ whole genome shotgun (WGS) entry which is preliminary data.</text>
</comment>
<dbReference type="InterPro" id="IPR013320">
    <property type="entry name" value="ConA-like_dom_sf"/>
</dbReference>
<dbReference type="SUPFAM" id="SSF49899">
    <property type="entry name" value="Concanavalin A-like lectins/glucanases"/>
    <property type="match status" value="1"/>
</dbReference>
<evidence type="ECO:0008006" key="5">
    <source>
        <dbReference type="Google" id="ProtNLM"/>
    </source>
</evidence>
<feature type="compositionally biased region" description="Basic and acidic residues" evidence="1">
    <location>
        <begin position="276"/>
        <end position="285"/>
    </location>
</feature>
<evidence type="ECO:0000313" key="4">
    <source>
        <dbReference type="Proteomes" id="UP000078368"/>
    </source>
</evidence>
<protein>
    <recommendedName>
        <fullName evidence="5">GH16 domain-containing protein</fullName>
    </recommendedName>
</protein>
<proteinExistence type="predicted"/>
<feature type="signal peptide" evidence="2">
    <location>
        <begin position="1"/>
        <end position="26"/>
    </location>
</feature>
<feature type="region of interest" description="Disordered" evidence="1">
    <location>
        <begin position="274"/>
        <end position="296"/>
    </location>
</feature>
<sequence>MKRRYIALAAAVCAASMVFPGGPASAAADSAQTQVRPAENGEPPYGKAPTLRWAGRDWYVRDSAWNDGGPMRTDEWSKDNASVSGNDLVLKLNYNRGKRLMTGSEIVSADAVGYGDYSLSFTSNVREFDEHSVFGAFTYDWGSNATKGNSEVDLIETSRWHEKDNKMRAKFTYYRDSDSKAFEIGPYVMPEATRTYHMDVKWEPGKVTWRLWDGNRTRLLREGSRTENVPAPTATTRMHLNAWCSWPQTGNKDDDERLLHRETKPITVKVHGFDYTPKRAADPRENSGSGWHRLSS</sequence>
<feature type="compositionally biased region" description="Polar residues" evidence="1">
    <location>
        <begin position="286"/>
        <end position="296"/>
    </location>
</feature>
<evidence type="ECO:0000256" key="2">
    <source>
        <dbReference type="SAM" id="SignalP"/>
    </source>
</evidence>
<dbReference type="Proteomes" id="UP000078368">
    <property type="component" value="Unassembled WGS sequence"/>
</dbReference>
<organism evidence="3 4">
    <name type="scientific">Peptidiphaga gingivicola</name>
    <dbReference type="NCBI Taxonomy" id="2741497"/>
    <lineage>
        <taxon>Bacteria</taxon>
        <taxon>Bacillati</taxon>
        <taxon>Actinomycetota</taxon>
        <taxon>Actinomycetes</taxon>
        <taxon>Actinomycetales</taxon>
        <taxon>Actinomycetaceae</taxon>
        <taxon>Peptidiphaga</taxon>
    </lineage>
</organism>
<dbReference type="OrthoDB" id="4406271at2"/>
<accession>A0A179B3I8</accession>
<name>A0A179B3I8_9ACTO</name>
<dbReference type="RefSeq" id="WP_064231114.1">
    <property type="nucleotide sequence ID" value="NZ_LVZK01000001.1"/>
</dbReference>